<dbReference type="InterPro" id="IPR000873">
    <property type="entry name" value="AMP-dep_synth/lig_dom"/>
</dbReference>
<accession>A0A8H4CBB7</accession>
<dbReference type="CDD" id="cd19545">
    <property type="entry name" value="FUM14_C_NRPS-like"/>
    <property type="match status" value="1"/>
</dbReference>
<evidence type="ECO:0000259" key="4">
    <source>
        <dbReference type="PROSITE" id="PS50075"/>
    </source>
</evidence>
<dbReference type="Gene3D" id="2.30.38.10">
    <property type="entry name" value="Luciferase, Domain 3"/>
    <property type="match status" value="1"/>
</dbReference>
<keyword evidence="2" id="KW-0597">Phosphoprotein</keyword>
<keyword evidence="3" id="KW-0436">Ligase</keyword>
<dbReference type="GO" id="GO:0016874">
    <property type="term" value="F:ligase activity"/>
    <property type="evidence" value="ECO:0007669"/>
    <property type="project" value="UniProtKB-KW"/>
</dbReference>
<dbReference type="PROSITE" id="PS00455">
    <property type="entry name" value="AMP_BINDING"/>
    <property type="match status" value="2"/>
</dbReference>
<dbReference type="InterPro" id="IPR045851">
    <property type="entry name" value="AMP-bd_C_sf"/>
</dbReference>
<dbReference type="InterPro" id="IPR036736">
    <property type="entry name" value="ACP-like_sf"/>
</dbReference>
<dbReference type="Pfam" id="PF00501">
    <property type="entry name" value="AMP-binding"/>
    <property type="match status" value="2"/>
</dbReference>
<dbReference type="NCBIfam" id="TIGR01733">
    <property type="entry name" value="AA-adenyl-dom"/>
    <property type="match status" value="2"/>
</dbReference>
<dbReference type="InterPro" id="IPR023213">
    <property type="entry name" value="CAT-like_dom_sf"/>
</dbReference>
<evidence type="ECO:0000256" key="2">
    <source>
        <dbReference type="ARBA" id="ARBA00022553"/>
    </source>
</evidence>
<reference evidence="5" key="2">
    <citation type="submission" date="2020-03" db="EMBL/GenBank/DDBJ databases">
        <authorList>
            <person name="Fu F.-F."/>
            <person name="Chen J."/>
        </authorList>
    </citation>
    <scope>NUCLEOTIDE SEQUENCE</scope>
    <source>
        <strain evidence="5">Lc1</strain>
    </source>
</reference>
<dbReference type="GO" id="GO:0044550">
    <property type="term" value="P:secondary metabolite biosynthetic process"/>
    <property type="evidence" value="ECO:0007669"/>
    <property type="project" value="TreeGrafter"/>
</dbReference>
<dbReference type="SUPFAM" id="SSF47336">
    <property type="entry name" value="ACP-like"/>
    <property type="match status" value="1"/>
</dbReference>
<dbReference type="Gene3D" id="3.30.559.30">
    <property type="entry name" value="Nonribosomal peptide synthetase, condensation domain"/>
    <property type="match status" value="1"/>
</dbReference>
<protein>
    <submittedName>
        <fullName evidence="5">Nonribosomal peptide synthetase 1</fullName>
    </submittedName>
</protein>
<sequence length="2401" mass="263641">MMASYGRASYPETKTAETLLFRSNRLEALQKYAHCSAASIIHLACAVALKAYTSVESINFLGEDQKWLLWNTSLSPKSRIFELLCKPKVAGADSVTISKTNVTEYALIVSFFGDGCPLKMVQEALPSLHAVKAVHPQTVMAFTASQDPLSHSLLLRCEYLDTTHSDWCARKILSTFRNALESIIAQPNANLCDLDLLDEGDHHQYDVWNRFDSDHENISVQDMIESHVHGSPLNIAVDAWDGTLSYAELDEKSSKIANELFMRGVRAESKVALLFEKSVWNIVATVAVLKAGGAFVPLDPFQPDGRISHLLDKIQPKTVLSSKTYTERLRALSSNILCVEEQSTQQLFGPETAPFTSPRPWDLAYIMFTSGSTGEPKGVMVDNAACSSSIAAHGKATGFNRQTRVIQYARHTFDASIAEILTTLSFGGCIVIPSEDERLNDITSVMQIKRVNWAFFTPSVIRLLEPSELPGLTTLLLGGEAVGQDNIEKWGGGRNLINAFGPTENTVFSTMHLVRSNGNPGVIGRGVGTFCWIVEPDDPNRLSPLGAVGELVLEGPQLARGYLNFEEGEGPNNAFVRDPPWLTKHNRRGRLYRTGDLCRFDQNGVIHFEGRKDTQLKISGQRLEASEVEYHLRSAFKTQNVVVDVVTRPTYGSKKNAKVLVAFICQQGNTRGDSVDGRCVMPRQIPALRKMIPRVEAIISNVLPSWMCPSLYIPLFGLPLTTNGKVDLKRLRREVDDLRPEQFYGFSELSLEDDTEEAANENTELQNVMRGLWAGVLGISEGILSANSNFLRLGGDSMAVISLVSAARKGGLALEFAQVFKNPILGDLCQLPMLQSKKSMITTRPMELLDGKSVALTEIAEECSIIREDIEDAFPCTPLQEGLMAMSSTTANSFLVQYVLHLGEDVDVASLKNAWNLVSKSHGILRTRLVDTSMSGIQQVVVREALRWNESSNLDEYLDFDLRKASKFGVPLNRYGIIYDTNGLASSMVWTVHHAIVDGHSVGLTLQAVRDAFRNSFEATKASFSFFIKYSRNSTSELSTQYWKSVFEGGEYEQFPRKPPCIVSANANPEKAFVRRTMTLPTSGLDATATTILRAAWALVISRFTGSSNTVFGVTSSGRNASFDGIETVMGPVIATFPLLVNCDRSRTVIDFLTGLQTATIDMIPFEQMGIQNISRIDANCKAACEFQSMMIIQPEVDMAMDGAPFTAFERPQDLDKFNSHAVMVECSLQEASVHVNFNYDTEYLDHSQASRLVDYFDTALGFLVASPTTRLEAFFAQPTAEDIKQMQAWNQQPLYITEACVHQLFETQAQIQPNAQAIFSWDGHLSFSELDKKASQLARVLVDLGVGPESKVVYCFEKSLYTVVSMLAILKAGGAMVPLDPAYPLERKSFIVQSVAAKVVVLSSSQAGSFSGLDTPVVTVNQALFENMDKRHVQTFSGAEVQPHHAATVLFTSGSTGLPKGVVQEHRTLCSAANAQSGGMQMFKGSRILQFSAHVFDVSVIEIVNALVLGACICIPSDEDRLNNLAGFVAESQADWAFFTPSFARTLDPSDLPSLKTVCMGGEAMTVDNIETWASRVQLINAYGPCEGSVCTVTRTSDVEFPVGDSIGHGLNCHVWIVDSDTHERLLPIGSIGEILIDGPSVARGYLGDPEKTKKSFIANPSWTSNFNFGEEPRRMYKTGDLGRFNSDGSVSYLGRKDTQIKLRGQRVELGEIEHRLIDILPAGSLVAVDVLSLSRSSSKHLVAFVQLGGRFDNFSERKNAVDDMASQLKTQLSSVLPTYMVPAHFQCLESLPFGTTGKLDRRKLKEYAANLDTLFGRGTASNEGEFGEFEFGSSLLPDEDIALSISNKLAELLSRNDPERKQSLRGSNFNPFYAGMDSVQVVSLSTFVRKTYGTNLPIKKYMNSAATIRDIARWIAEDRQVLKQDDGLELLDEIEKYDKSLPALRLQDTAWNENFNPKAVFLTGATGFLGNQLLCQLLERPGVSKVVTLVRGSTVAHATERLFSLARGSSWWREVYTCRIEVWHGDLSLPHLGLGDTQWSRLDGSGTEDDLIDAVIHNGAVVNWMADYHALIPANTLSTVQLLTAVVRACASRPVRFTYVSGGHLSTSPDNVNEVAEELKSYPAYSQTKFVSEILVARFAQRLAQAGHGSLVSIVKPGLIMGSSCDGISNTDDFLWRVTASALDIGLRVDEDRDSWIAAAGVDLVAKIILDSCLLQSADCGASVSKKILSGISLGDYWDIVAEETGRVTKPSDTKNWLGALQCEVEGKGSGHRMWPVMHFVEDKGGILGQPLGAMTAEDQDEHQAVVRKALRKSLQYLVAIGYMNTSRTSSEDGDNASEPGLVVPGSLVFSRTPTTPIWNQTTDPKRLGYGDHSNQKLELLVTGAPRSPSPLCDSIRGR</sequence>
<name>A0A8H4CBB7_COLGL</name>
<evidence type="ECO:0000313" key="6">
    <source>
        <dbReference type="Proteomes" id="UP000613401"/>
    </source>
</evidence>
<dbReference type="EMBL" id="WVTB01000072">
    <property type="protein sequence ID" value="KAF3800880.1"/>
    <property type="molecule type" value="Genomic_DNA"/>
</dbReference>
<dbReference type="GO" id="GO:0031177">
    <property type="term" value="F:phosphopantetheine binding"/>
    <property type="evidence" value="ECO:0007669"/>
    <property type="project" value="TreeGrafter"/>
</dbReference>
<dbReference type="InterPro" id="IPR010071">
    <property type="entry name" value="AA_adenyl_dom"/>
</dbReference>
<dbReference type="Gene3D" id="3.40.50.12780">
    <property type="entry name" value="N-terminal domain of ligase-like"/>
    <property type="match status" value="1"/>
</dbReference>
<dbReference type="InterPro" id="IPR013120">
    <property type="entry name" value="FAR_NAD-bd"/>
</dbReference>
<comment type="caution">
    <text evidence="5">The sequence shown here is derived from an EMBL/GenBank/DDBJ whole genome shotgun (WGS) entry which is preliminary data.</text>
</comment>
<dbReference type="InterPro" id="IPR001242">
    <property type="entry name" value="Condensation_dom"/>
</dbReference>
<evidence type="ECO:0000256" key="1">
    <source>
        <dbReference type="ARBA" id="ARBA00022450"/>
    </source>
</evidence>
<feature type="domain" description="Carrier" evidence="4">
    <location>
        <begin position="760"/>
        <end position="836"/>
    </location>
</feature>
<dbReference type="GO" id="GO:0043041">
    <property type="term" value="P:amino acid activation for nonribosomal peptide biosynthetic process"/>
    <property type="evidence" value="ECO:0007669"/>
    <property type="project" value="TreeGrafter"/>
</dbReference>
<dbReference type="FunFam" id="3.40.50.980:FF:000001">
    <property type="entry name" value="Non-ribosomal peptide synthetase"/>
    <property type="match status" value="2"/>
</dbReference>
<dbReference type="InterPro" id="IPR036291">
    <property type="entry name" value="NAD(P)-bd_dom_sf"/>
</dbReference>
<dbReference type="PANTHER" id="PTHR45527">
    <property type="entry name" value="NONRIBOSOMAL PEPTIDE SYNTHETASE"/>
    <property type="match status" value="1"/>
</dbReference>
<dbReference type="FunFam" id="3.40.50.12780:FF:000014">
    <property type="entry name" value="Nonribosomal peptide synthetase 1"/>
    <property type="match status" value="2"/>
</dbReference>
<organism evidence="5 6">
    <name type="scientific">Colletotrichum gloeosporioides</name>
    <name type="common">Anthracnose fungus</name>
    <name type="synonym">Glomerella cingulata</name>
    <dbReference type="NCBI Taxonomy" id="474922"/>
    <lineage>
        <taxon>Eukaryota</taxon>
        <taxon>Fungi</taxon>
        <taxon>Dikarya</taxon>
        <taxon>Ascomycota</taxon>
        <taxon>Pezizomycotina</taxon>
        <taxon>Sordariomycetes</taxon>
        <taxon>Hypocreomycetidae</taxon>
        <taxon>Glomerellales</taxon>
        <taxon>Glomerellaceae</taxon>
        <taxon>Colletotrichum</taxon>
        <taxon>Colletotrichum gloeosporioides species complex</taxon>
    </lineage>
</organism>
<dbReference type="Gene3D" id="1.10.1200.10">
    <property type="entry name" value="ACP-like"/>
    <property type="match status" value="1"/>
</dbReference>
<dbReference type="Gene3D" id="3.30.559.10">
    <property type="entry name" value="Chloramphenicol acetyltransferase-like domain"/>
    <property type="match status" value="1"/>
</dbReference>
<dbReference type="FunFam" id="3.30.300.30:FF:000015">
    <property type="entry name" value="Nonribosomal peptide synthase SidD"/>
    <property type="match status" value="2"/>
</dbReference>
<proteinExistence type="predicted"/>
<evidence type="ECO:0000256" key="3">
    <source>
        <dbReference type="ARBA" id="ARBA00022598"/>
    </source>
</evidence>
<dbReference type="GeneID" id="69016684"/>
<dbReference type="SUPFAM" id="SSF51735">
    <property type="entry name" value="NAD(P)-binding Rossmann-fold domains"/>
    <property type="match status" value="1"/>
</dbReference>
<dbReference type="Pfam" id="PF00668">
    <property type="entry name" value="Condensation"/>
    <property type="match status" value="1"/>
</dbReference>
<dbReference type="NCBIfam" id="TIGR01746">
    <property type="entry name" value="Thioester-redct"/>
    <property type="match status" value="1"/>
</dbReference>
<dbReference type="Pfam" id="PF07993">
    <property type="entry name" value="NAD_binding_4"/>
    <property type="match status" value="1"/>
</dbReference>
<evidence type="ECO:0000313" key="5">
    <source>
        <dbReference type="EMBL" id="KAF3800880.1"/>
    </source>
</evidence>
<dbReference type="Pfam" id="PF00550">
    <property type="entry name" value="PP-binding"/>
    <property type="match status" value="1"/>
</dbReference>
<keyword evidence="6" id="KW-1185">Reference proteome</keyword>
<dbReference type="SUPFAM" id="SSF56801">
    <property type="entry name" value="Acetyl-CoA synthetase-like"/>
    <property type="match status" value="2"/>
</dbReference>
<dbReference type="SUPFAM" id="SSF52777">
    <property type="entry name" value="CoA-dependent acyltransferases"/>
    <property type="match status" value="2"/>
</dbReference>
<dbReference type="PROSITE" id="PS50075">
    <property type="entry name" value="CARRIER"/>
    <property type="match status" value="2"/>
</dbReference>
<dbReference type="Gene3D" id="3.40.50.980">
    <property type="match status" value="2"/>
</dbReference>
<dbReference type="Gene3D" id="3.30.300.30">
    <property type="match status" value="2"/>
</dbReference>
<feature type="domain" description="Carrier" evidence="4">
    <location>
        <begin position="1841"/>
        <end position="1921"/>
    </location>
</feature>
<dbReference type="InterPro" id="IPR010080">
    <property type="entry name" value="Thioester_reductase-like_dom"/>
</dbReference>
<dbReference type="PANTHER" id="PTHR45527:SF1">
    <property type="entry name" value="FATTY ACID SYNTHASE"/>
    <property type="match status" value="1"/>
</dbReference>
<keyword evidence="1" id="KW-0596">Phosphopantetheine</keyword>
<dbReference type="Gene3D" id="3.40.50.720">
    <property type="entry name" value="NAD(P)-binding Rossmann-like Domain"/>
    <property type="match status" value="1"/>
</dbReference>
<dbReference type="InterPro" id="IPR009081">
    <property type="entry name" value="PP-bd_ACP"/>
</dbReference>
<dbReference type="RefSeq" id="XP_045260039.1">
    <property type="nucleotide sequence ID" value="XM_045409497.1"/>
</dbReference>
<dbReference type="GO" id="GO:0005737">
    <property type="term" value="C:cytoplasm"/>
    <property type="evidence" value="ECO:0007669"/>
    <property type="project" value="TreeGrafter"/>
</dbReference>
<dbReference type="InterPro" id="IPR020845">
    <property type="entry name" value="AMP-binding_CS"/>
</dbReference>
<gene>
    <name evidence="5" type="ORF">GCG54_00009551</name>
</gene>
<dbReference type="CDD" id="cd05918">
    <property type="entry name" value="A_NRPS_SidN3_like"/>
    <property type="match status" value="2"/>
</dbReference>
<reference evidence="5" key="1">
    <citation type="journal article" date="2020" name="Phytopathology">
        <title>Genome sequence and comparative analysis of Colletotrichum gloeosporioides isolated from Liriodendron leaves.</title>
        <authorList>
            <person name="Fu F.F."/>
            <person name="Hao Z."/>
            <person name="Wang P."/>
            <person name="Lu Y."/>
            <person name="Xue L.J."/>
            <person name="Wei G."/>
            <person name="Tian Y."/>
            <person name="Baishi H."/>
            <person name="Xu H."/>
            <person name="Shi J."/>
            <person name="Cheng T."/>
            <person name="Wang G."/>
            <person name="Yi Y."/>
            <person name="Chen J."/>
        </authorList>
    </citation>
    <scope>NUCLEOTIDE SEQUENCE</scope>
    <source>
        <strain evidence="5">Lc1</strain>
    </source>
</reference>
<dbReference type="InterPro" id="IPR042099">
    <property type="entry name" value="ANL_N_sf"/>
</dbReference>
<dbReference type="Proteomes" id="UP000613401">
    <property type="component" value="Unassembled WGS sequence"/>
</dbReference>